<keyword evidence="1" id="KW-0813">Transport</keyword>
<evidence type="ECO:0000256" key="1">
    <source>
        <dbReference type="ARBA" id="ARBA00022448"/>
    </source>
</evidence>
<evidence type="ECO:0000313" key="5">
    <source>
        <dbReference type="EMBL" id="GFZ31585.1"/>
    </source>
</evidence>
<dbReference type="CDD" id="cd03255">
    <property type="entry name" value="ABC_MJ0796_LolCDE_FtsE"/>
    <property type="match status" value="1"/>
</dbReference>
<evidence type="ECO:0000256" key="3">
    <source>
        <dbReference type="ARBA" id="ARBA00022840"/>
    </source>
</evidence>
<dbReference type="RefSeq" id="WP_206869897.1">
    <property type="nucleotide sequence ID" value="NZ_BMBA01000002.1"/>
</dbReference>
<accession>A0ABQ1E9X7</accession>
<dbReference type="PROSITE" id="PS50893">
    <property type="entry name" value="ABC_TRANSPORTER_2"/>
    <property type="match status" value="1"/>
</dbReference>
<reference evidence="5 6" key="1">
    <citation type="journal article" date="2021" name="Int. J. Syst. Evol. Microbiol.">
        <title>Clostridium zeae sp. nov., isolated from corn silage.</title>
        <authorList>
            <person name="Kobayashi H."/>
            <person name="Tanizawa Y."/>
            <person name="Yagura M."/>
            <person name="Sakamoto M."/>
            <person name="Ohkuma M."/>
            <person name="Tohno M."/>
        </authorList>
    </citation>
    <scope>NUCLEOTIDE SEQUENCE [LARGE SCALE GENOMIC DNA]</scope>
    <source>
        <strain evidence="5 6">CSC2</strain>
    </source>
</reference>
<dbReference type="PANTHER" id="PTHR24220:SF86">
    <property type="entry name" value="ABC TRANSPORTER ABCH.1"/>
    <property type="match status" value="1"/>
</dbReference>
<dbReference type="SMART" id="SM00382">
    <property type="entry name" value="AAA"/>
    <property type="match status" value="1"/>
</dbReference>
<dbReference type="GO" id="GO:0005524">
    <property type="term" value="F:ATP binding"/>
    <property type="evidence" value="ECO:0007669"/>
    <property type="project" value="UniProtKB-KW"/>
</dbReference>
<dbReference type="InterPro" id="IPR015854">
    <property type="entry name" value="ABC_transpr_LolD-like"/>
</dbReference>
<keyword evidence="6" id="KW-1185">Reference proteome</keyword>
<comment type="caution">
    <text evidence="5">The sequence shown here is derived from an EMBL/GenBank/DDBJ whole genome shotgun (WGS) entry which is preliminary data.</text>
</comment>
<name>A0ABQ1E9X7_9CLOT</name>
<dbReference type="InterPro" id="IPR003439">
    <property type="entry name" value="ABC_transporter-like_ATP-bd"/>
</dbReference>
<dbReference type="InterPro" id="IPR027417">
    <property type="entry name" value="P-loop_NTPase"/>
</dbReference>
<dbReference type="InterPro" id="IPR017871">
    <property type="entry name" value="ABC_transporter-like_CS"/>
</dbReference>
<keyword evidence="2" id="KW-0547">Nucleotide-binding</keyword>
<dbReference type="PROSITE" id="PS00211">
    <property type="entry name" value="ABC_TRANSPORTER_1"/>
    <property type="match status" value="1"/>
</dbReference>
<dbReference type="Gene3D" id="3.40.50.300">
    <property type="entry name" value="P-loop containing nucleotide triphosphate hydrolases"/>
    <property type="match status" value="1"/>
</dbReference>
<keyword evidence="3 5" id="KW-0067">ATP-binding</keyword>
<feature type="domain" description="ABC transporter" evidence="4">
    <location>
        <begin position="4"/>
        <end position="235"/>
    </location>
</feature>
<dbReference type="Proteomes" id="UP000663802">
    <property type="component" value="Unassembled WGS sequence"/>
</dbReference>
<dbReference type="EMBL" id="BMBA01000002">
    <property type="protein sequence ID" value="GFZ31585.1"/>
    <property type="molecule type" value="Genomic_DNA"/>
</dbReference>
<protein>
    <submittedName>
        <fullName evidence="5">ABC transporter ATP-binding protein</fullName>
    </submittedName>
</protein>
<evidence type="ECO:0000313" key="6">
    <source>
        <dbReference type="Proteomes" id="UP000663802"/>
    </source>
</evidence>
<dbReference type="InterPro" id="IPR017911">
    <property type="entry name" value="MacB-like_ATP-bd"/>
</dbReference>
<gene>
    <name evidence="5" type="ORF">CSC2_21110</name>
</gene>
<sequence length="235" mass="26533">MSQIKIRDVVKKYITYGTVTMALENVSLNIEQGEMVAIMGPSGSGKTTMLNILGCLDKPSSGEYYIDKRQVESLSSLEMAHTRNNSIGFIFQQFALIDDYTVQENIELPLIYKNLYSERKDKLSRKEINSRVLNMLESLGIKEHRFKYPYQLSGGQQQRVAIARALVTEPEIVIADEPTGALDQKNGREVMSLLVDINKRGKTVIIVTHDENISAYCNRRIDILDGQVVKDSIKV</sequence>
<dbReference type="PANTHER" id="PTHR24220">
    <property type="entry name" value="IMPORT ATP-BINDING PROTEIN"/>
    <property type="match status" value="1"/>
</dbReference>
<evidence type="ECO:0000259" key="4">
    <source>
        <dbReference type="PROSITE" id="PS50893"/>
    </source>
</evidence>
<organism evidence="5 6">
    <name type="scientific">Clostridium zeae</name>
    <dbReference type="NCBI Taxonomy" id="2759022"/>
    <lineage>
        <taxon>Bacteria</taxon>
        <taxon>Bacillati</taxon>
        <taxon>Bacillota</taxon>
        <taxon>Clostridia</taxon>
        <taxon>Eubacteriales</taxon>
        <taxon>Clostridiaceae</taxon>
        <taxon>Clostridium</taxon>
    </lineage>
</organism>
<proteinExistence type="predicted"/>
<dbReference type="Pfam" id="PF00005">
    <property type="entry name" value="ABC_tran"/>
    <property type="match status" value="1"/>
</dbReference>
<dbReference type="SUPFAM" id="SSF52540">
    <property type="entry name" value="P-loop containing nucleoside triphosphate hydrolases"/>
    <property type="match status" value="1"/>
</dbReference>
<evidence type="ECO:0000256" key="2">
    <source>
        <dbReference type="ARBA" id="ARBA00022741"/>
    </source>
</evidence>
<dbReference type="InterPro" id="IPR003593">
    <property type="entry name" value="AAA+_ATPase"/>
</dbReference>